<dbReference type="KEGG" id="char:116218770"/>
<dbReference type="OrthoDB" id="1470711at2759"/>
<dbReference type="RefSeq" id="XP_031417380.2">
    <property type="nucleotide sequence ID" value="XM_031561520.2"/>
</dbReference>
<gene>
    <name evidence="3" type="primary">LOC116218770</name>
</gene>
<evidence type="ECO:0000313" key="2">
    <source>
        <dbReference type="Proteomes" id="UP000515152"/>
    </source>
</evidence>
<accession>A0A6P8EZZ7</accession>
<sequence>MSENRKRSRGNRSPSPPDTTRKKKRRRASVGTAQGMPAYPPPPQSPPTRYGGIDAQSDDGFCQWKKRYLRYHRQGEAGKQEVISILQENHMTSDDYNNLCLLHMAKYMSQTFRTDRDREERILASIRGHHLYEQARACMPEGMKQTGEDPWSALALMLVLADGDEDVRQLVVCLRTPLTPEQLSEFLWCTATLLRAMADTDVKISNRLHYNIFFVLHLMENVLQEVDQRTSEEPLMLNGVSVT</sequence>
<feature type="compositionally biased region" description="Basic residues" evidence="1">
    <location>
        <begin position="1"/>
        <end position="10"/>
    </location>
</feature>
<evidence type="ECO:0000313" key="3">
    <source>
        <dbReference type="RefSeq" id="XP_031417380.2"/>
    </source>
</evidence>
<organism evidence="2 3">
    <name type="scientific">Clupea harengus</name>
    <name type="common">Atlantic herring</name>
    <dbReference type="NCBI Taxonomy" id="7950"/>
    <lineage>
        <taxon>Eukaryota</taxon>
        <taxon>Metazoa</taxon>
        <taxon>Chordata</taxon>
        <taxon>Craniata</taxon>
        <taxon>Vertebrata</taxon>
        <taxon>Euteleostomi</taxon>
        <taxon>Actinopterygii</taxon>
        <taxon>Neopterygii</taxon>
        <taxon>Teleostei</taxon>
        <taxon>Clupei</taxon>
        <taxon>Clupeiformes</taxon>
        <taxon>Clupeoidei</taxon>
        <taxon>Clupeidae</taxon>
        <taxon>Clupea</taxon>
    </lineage>
</organism>
<dbReference type="GeneID" id="116218770"/>
<dbReference type="AlphaFoldDB" id="A0A6P8EZZ7"/>
<feature type="region of interest" description="Disordered" evidence="1">
    <location>
        <begin position="1"/>
        <end position="54"/>
    </location>
</feature>
<proteinExistence type="predicted"/>
<protein>
    <submittedName>
        <fullName evidence="3">F-box DNA helicase 1-like</fullName>
    </submittedName>
</protein>
<reference evidence="3" key="1">
    <citation type="submission" date="2025-08" db="UniProtKB">
        <authorList>
            <consortium name="RefSeq"/>
        </authorList>
    </citation>
    <scope>IDENTIFICATION</scope>
</reference>
<keyword evidence="2" id="KW-1185">Reference proteome</keyword>
<name>A0A6P8EZZ7_CLUHA</name>
<dbReference type="Proteomes" id="UP000515152">
    <property type="component" value="Chromosome 23"/>
</dbReference>
<evidence type="ECO:0000256" key="1">
    <source>
        <dbReference type="SAM" id="MobiDB-lite"/>
    </source>
</evidence>